<evidence type="ECO:0000313" key="3">
    <source>
        <dbReference type="EMBL" id="RHN55983.1"/>
    </source>
</evidence>
<dbReference type="AlphaFoldDB" id="A0A396HTZ9"/>
<feature type="transmembrane region" description="Helical" evidence="1">
    <location>
        <begin position="26"/>
        <end position="46"/>
    </location>
</feature>
<reference evidence="3" key="1">
    <citation type="journal article" date="2018" name="Nat. Plants">
        <title>Whole-genome landscape of Medicago truncatula symbiotic genes.</title>
        <authorList>
            <person name="Pecrix Y."/>
            <person name="Gamas P."/>
            <person name="Carrere S."/>
        </authorList>
    </citation>
    <scope>NUCLEOTIDE SEQUENCE</scope>
    <source>
        <tissue evidence="3">Leaves</tissue>
    </source>
</reference>
<dbReference type="InterPro" id="IPR009810">
    <property type="entry name" value="Nodulin_late_dom"/>
</dbReference>
<organism evidence="3">
    <name type="scientific">Medicago truncatula</name>
    <name type="common">Barrel medic</name>
    <name type="synonym">Medicago tribuloides</name>
    <dbReference type="NCBI Taxonomy" id="3880"/>
    <lineage>
        <taxon>Eukaryota</taxon>
        <taxon>Viridiplantae</taxon>
        <taxon>Streptophyta</taxon>
        <taxon>Embryophyta</taxon>
        <taxon>Tracheophyta</taxon>
        <taxon>Spermatophyta</taxon>
        <taxon>Magnoliopsida</taxon>
        <taxon>eudicotyledons</taxon>
        <taxon>Gunneridae</taxon>
        <taxon>Pentapetalae</taxon>
        <taxon>rosids</taxon>
        <taxon>fabids</taxon>
        <taxon>Fabales</taxon>
        <taxon>Fabaceae</taxon>
        <taxon>Papilionoideae</taxon>
        <taxon>50 kb inversion clade</taxon>
        <taxon>NPAAA clade</taxon>
        <taxon>Hologalegina</taxon>
        <taxon>IRL clade</taxon>
        <taxon>Trifolieae</taxon>
        <taxon>Medicago</taxon>
    </lineage>
</organism>
<accession>A0A396HTZ9</accession>
<gene>
    <name evidence="3" type="ORF">MtrunA17_Chr5g0424401</name>
</gene>
<dbReference type="Pfam" id="PF07127">
    <property type="entry name" value="Nodulin_late"/>
    <property type="match status" value="1"/>
</dbReference>
<dbReference type="EMBL" id="PSQE01000005">
    <property type="protein sequence ID" value="RHN55983.1"/>
    <property type="molecule type" value="Genomic_DNA"/>
</dbReference>
<keyword evidence="1" id="KW-0812">Transmembrane</keyword>
<feature type="domain" description="Late nodulin" evidence="2">
    <location>
        <begin position="23"/>
        <end position="77"/>
    </location>
</feature>
<dbReference type="GO" id="GO:0046872">
    <property type="term" value="F:metal ion binding"/>
    <property type="evidence" value="ECO:0007669"/>
    <property type="project" value="InterPro"/>
</dbReference>
<proteinExistence type="predicted"/>
<keyword evidence="1" id="KW-0472">Membrane</keyword>
<protein>
    <submittedName>
        <fullName evidence="3">Putative Late nodulin</fullName>
    </submittedName>
</protein>
<sequence length="88" mass="10507">MRIIDYKNNKSYSICYIQRENNMIKILTFLYALVLFLSLFIFSIAAQNLMKCNTDDECPKFDDKFPLSFKCINDGCRMIVLFRLTKWL</sequence>
<keyword evidence="1" id="KW-1133">Transmembrane helix</keyword>
<dbReference type="Gramene" id="rna31288">
    <property type="protein sequence ID" value="RHN55983.1"/>
    <property type="gene ID" value="gene31288"/>
</dbReference>
<comment type="caution">
    <text evidence="3">The sequence shown here is derived from an EMBL/GenBank/DDBJ whole genome shotgun (WGS) entry which is preliminary data.</text>
</comment>
<name>A0A396HTZ9_MEDTR</name>
<evidence type="ECO:0000259" key="2">
    <source>
        <dbReference type="Pfam" id="PF07127"/>
    </source>
</evidence>
<dbReference type="Proteomes" id="UP000265566">
    <property type="component" value="Chromosome 5"/>
</dbReference>
<evidence type="ECO:0000256" key="1">
    <source>
        <dbReference type="SAM" id="Phobius"/>
    </source>
</evidence>